<feature type="compositionally biased region" description="Basic and acidic residues" evidence="1">
    <location>
        <begin position="402"/>
        <end position="417"/>
    </location>
</feature>
<sequence>MAAAPVNSTPQAQPESPSEKLKHTSSPSITSKLDGATANGVDSIDNPYFKELQRNLRNTVKKLNATAKVDAIIAENPGKSLDELITEKKINADQKAQALKKPALQASIVQIEEQITHFKEFAVQYEQRLTAQKAELEKAHKEGLEAIQQKAATEANKASQADLGQRLLSLSKFLYAAATMRRSGDESSSLTRAFEGVLYQVYGGSHEAVSSMLKLIDGVDEKVVSVEGETLEITYSKVKEASEENAPTTEEVATDAAPVSDPTLANAGYTELQDSSYSTEAPAANESANAASQPEQVAPPSQTLVDDAANPVAEASWNPTTGDSLASSANTDSWVEVPRDPAETDTGLEATPAAATNVIAEGGSGTGAENITVPKQQGGDGFEAVVHHQRQPSFGSRGRGGRGRDGFRGRGRGDGRGRGRGRGGRGRGGPNGNPATPPAASQ</sequence>
<evidence type="ECO:0000313" key="4">
    <source>
        <dbReference type="Proteomes" id="UP000326565"/>
    </source>
</evidence>
<feature type="region of interest" description="Disordered" evidence="1">
    <location>
        <begin position="314"/>
        <end position="442"/>
    </location>
</feature>
<feature type="region of interest" description="Disordered" evidence="1">
    <location>
        <begin position="240"/>
        <end position="301"/>
    </location>
</feature>
<dbReference type="Pfam" id="PF26434">
    <property type="entry name" value="YAG7_C"/>
    <property type="match status" value="1"/>
</dbReference>
<organism evidence="3 4">
    <name type="scientific">Aspergillus leporis</name>
    <dbReference type="NCBI Taxonomy" id="41062"/>
    <lineage>
        <taxon>Eukaryota</taxon>
        <taxon>Fungi</taxon>
        <taxon>Dikarya</taxon>
        <taxon>Ascomycota</taxon>
        <taxon>Pezizomycotina</taxon>
        <taxon>Eurotiomycetes</taxon>
        <taxon>Eurotiomycetidae</taxon>
        <taxon>Eurotiales</taxon>
        <taxon>Aspergillaceae</taxon>
        <taxon>Aspergillus</taxon>
        <taxon>Aspergillus subgen. Circumdati</taxon>
    </lineage>
</organism>
<protein>
    <recommendedName>
        <fullName evidence="2">YAG7-like dimerisation domain-containing protein</fullName>
    </recommendedName>
</protein>
<proteinExistence type="predicted"/>
<reference evidence="3 4" key="1">
    <citation type="submission" date="2019-04" db="EMBL/GenBank/DDBJ databases">
        <title>Friends and foes A comparative genomics study of 23 Aspergillus species from section Flavi.</title>
        <authorList>
            <consortium name="DOE Joint Genome Institute"/>
            <person name="Kjaerbolling I."/>
            <person name="Vesth T."/>
            <person name="Frisvad J.C."/>
            <person name="Nybo J.L."/>
            <person name="Theobald S."/>
            <person name="Kildgaard S."/>
            <person name="Isbrandt T."/>
            <person name="Kuo A."/>
            <person name="Sato A."/>
            <person name="Lyhne E.K."/>
            <person name="Kogle M.E."/>
            <person name="Wiebenga A."/>
            <person name="Kun R.S."/>
            <person name="Lubbers R.J."/>
            <person name="Makela M.R."/>
            <person name="Barry K."/>
            <person name="Chovatia M."/>
            <person name="Clum A."/>
            <person name="Daum C."/>
            <person name="Haridas S."/>
            <person name="He G."/>
            <person name="LaButti K."/>
            <person name="Lipzen A."/>
            <person name="Mondo S."/>
            <person name="Riley R."/>
            <person name="Salamov A."/>
            <person name="Simmons B.A."/>
            <person name="Magnuson J.K."/>
            <person name="Henrissat B."/>
            <person name="Mortensen U.H."/>
            <person name="Larsen T.O."/>
            <person name="Devries R.P."/>
            <person name="Grigoriev I.V."/>
            <person name="Machida M."/>
            <person name="Baker S.E."/>
            <person name="Andersen M.R."/>
        </authorList>
    </citation>
    <scope>NUCLEOTIDE SEQUENCE [LARGE SCALE GENOMIC DNA]</scope>
    <source>
        <strain evidence="3 4">CBS 151.66</strain>
    </source>
</reference>
<feature type="compositionally biased region" description="Polar residues" evidence="1">
    <location>
        <begin position="1"/>
        <end position="16"/>
    </location>
</feature>
<feature type="domain" description="YAG7-like dimerisation" evidence="2">
    <location>
        <begin position="162"/>
        <end position="244"/>
    </location>
</feature>
<name>A0A5N5WQX0_9EURO</name>
<feature type="compositionally biased region" description="Low complexity" evidence="1">
    <location>
        <begin position="280"/>
        <end position="294"/>
    </location>
</feature>
<dbReference type="EMBL" id="ML732335">
    <property type="protein sequence ID" value="KAB8069580.1"/>
    <property type="molecule type" value="Genomic_DNA"/>
</dbReference>
<feature type="compositionally biased region" description="Polar residues" evidence="1">
    <location>
        <begin position="317"/>
        <end position="333"/>
    </location>
</feature>
<feature type="region of interest" description="Disordered" evidence="1">
    <location>
        <begin position="1"/>
        <end position="40"/>
    </location>
</feature>
<evidence type="ECO:0000259" key="2">
    <source>
        <dbReference type="Pfam" id="PF26434"/>
    </source>
</evidence>
<dbReference type="InterPro" id="IPR058602">
    <property type="entry name" value="YAG7_dimerisation_dom"/>
</dbReference>
<keyword evidence="4" id="KW-1185">Reference proteome</keyword>
<evidence type="ECO:0000256" key="1">
    <source>
        <dbReference type="SAM" id="MobiDB-lite"/>
    </source>
</evidence>
<evidence type="ECO:0000313" key="3">
    <source>
        <dbReference type="EMBL" id="KAB8069580.1"/>
    </source>
</evidence>
<dbReference type="Proteomes" id="UP000326565">
    <property type="component" value="Unassembled WGS sequence"/>
</dbReference>
<dbReference type="OrthoDB" id="5399559at2759"/>
<gene>
    <name evidence="3" type="ORF">BDV29DRAFT_47990</name>
</gene>
<dbReference type="AlphaFoldDB" id="A0A5N5WQX0"/>
<accession>A0A5N5WQX0</accession>